<dbReference type="Gene3D" id="2.40.30.10">
    <property type="entry name" value="Translation factors"/>
    <property type="match status" value="1"/>
</dbReference>
<dbReference type="Pfam" id="PF04954">
    <property type="entry name" value="SIP"/>
    <property type="match status" value="1"/>
</dbReference>
<comment type="caution">
    <text evidence="4">The sequence shown here is derived from an EMBL/GenBank/DDBJ whole genome shotgun (WGS) entry which is preliminary data.</text>
</comment>
<dbReference type="Proteomes" id="UP000304880">
    <property type="component" value="Unassembled WGS sequence"/>
</dbReference>
<dbReference type="CDD" id="cd06193">
    <property type="entry name" value="siderophore_interacting"/>
    <property type="match status" value="1"/>
</dbReference>
<reference evidence="4 5" key="1">
    <citation type="submission" date="2019-06" db="EMBL/GenBank/DDBJ databases">
        <authorList>
            <person name="Li J."/>
        </authorList>
    </citation>
    <scope>NUCLEOTIDE SEQUENCE [LARGE SCALE GENOMIC DNA]</scope>
    <source>
        <strain evidence="4 5">CGMCC 1.8012</strain>
    </source>
</reference>
<feature type="domain" description="SIP-like Rossmann fold" evidence="2">
    <location>
        <begin position="224"/>
        <end position="324"/>
    </location>
</feature>
<dbReference type="PANTHER" id="PTHR30157:SF0">
    <property type="entry name" value="NADPH-DEPENDENT FERRIC-CHELATE REDUCTASE"/>
    <property type="match status" value="1"/>
</dbReference>
<keyword evidence="5" id="KW-1185">Reference proteome</keyword>
<evidence type="ECO:0000259" key="2">
    <source>
        <dbReference type="Pfam" id="PF04954"/>
    </source>
</evidence>
<dbReference type="PANTHER" id="PTHR30157">
    <property type="entry name" value="FERRIC REDUCTASE, NADPH-DEPENDENT"/>
    <property type="match status" value="1"/>
</dbReference>
<evidence type="ECO:0000313" key="4">
    <source>
        <dbReference type="EMBL" id="TNH40326.1"/>
    </source>
</evidence>
<dbReference type="InterPro" id="IPR007037">
    <property type="entry name" value="SIP_rossman_dom"/>
</dbReference>
<organism evidence="4 5">
    <name type="scientific">Paracoccus haeundaensis</name>
    <dbReference type="NCBI Taxonomy" id="225362"/>
    <lineage>
        <taxon>Bacteria</taxon>
        <taxon>Pseudomonadati</taxon>
        <taxon>Pseudomonadota</taxon>
        <taxon>Alphaproteobacteria</taxon>
        <taxon>Rhodobacterales</taxon>
        <taxon>Paracoccaceae</taxon>
        <taxon>Paracoccus</taxon>
    </lineage>
</organism>
<dbReference type="RefSeq" id="WP_139598096.1">
    <property type="nucleotide sequence ID" value="NZ_VDDC01000009.1"/>
</dbReference>
<dbReference type="Pfam" id="PF08021">
    <property type="entry name" value="FAD_binding_9"/>
    <property type="match status" value="1"/>
</dbReference>
<protein>
    <submittedName>
        <fullName evidence="4">Siderophore-interacting protein</fullName>
    </submittedName>
</protein>
<evidence type="ECO:0000313" key="5">
    <source>
        <dbReference type="Proteomes" id="UP000304880"/>
    </source>
</evidence>
<dbReference type="InterPro" id="IPR039374">
    <property type="entry name" value="SIP_fam"/>
</dbReference>
<name>A0A5C4R8L3_9RHOB</name>
<accession>A0A5C4R8L3</accession>
<dbReference type="Gene3D" id="3.40.50.80">
    <property type="entry name" value="Nucleotide-binding domain of ferredoxin-NADP reductase (FNR) module"/>
    <property type="match status" value="1"/>
</dbReference>
<comment type="similarity">
    <text evidence="1">Belongs to the SIP oxidoreductase family.</text>
</comment>
<gene>
    <name evidence="4" type="ORF">FHD67_05500</name>
</gene>
<proteinExistence type="inferred from homology"/>
<evidence type="ECO:0000256" key="1">
    <source>
        <dbReference type="ARBA" id="ARBA00035644"/>
    </source>
</evidence>
<feature type="domain" description="Siderophore-interacting FAD-binding" evidence="3">
    <location>
        <begin position="109"/>
        <end position="217"/>
    </location>
</feature>
<dbReference type="EMBL" id="VDDC01000009">
    <property type="protein sequence ID" value="TNH40326.1"/>
    <property type="molecule type" value="Genomic_DNA"/>
</dbReference>
<dbReference type="AlphaFoldDB" id="A0A5C4R8L3"/>
<evidence type="ECO:0000259" key="3">
    <source>
        <dbReference type="Pfam" id="PF08021"/>
    </source>
</evidence>
<dbReference type="InterPro" id="IPR039261">
    <property type="entry name" value="FNR_nucleotide-bd"/>
</dbReference>
<dbReference type="InterPro" id="IPR013113">
    <property type="entry name" value="SIP_FAD-bd"/>
</dbReference>
<sequence>MSHLRSHHGTGLIPRASGAAVAALKARAAMWEAPLVEDEAGLSLLIWGSELRLTRQADALRIDLLAPEDRLVGILRDSATEILAEAGVEVAWDDVDAGALAPGLALLRVAGVSRPVPGFLRVRLAGPQAGQFAQGGYHFRLLLPPAGRAAIWPRVAASGRTVWPDGADSLHRPVYTVVDHGPGWLDFDIFCHPGSPTCDWAQGAPLGQQVGAIGPGGGSCPDTDRLWLFGDQTAMPAITRMLAETRGTARAVLCCDAADLGALADDLRVTRCDDLMAALEAMPDPAGGHVWFAADAARARAARSHLLARGLTKTQFTAAAYWSRAEA</sequence>